<dbReference type="Gene3D" id="2.60.40.10">
    <property type="entry name" value="Immunoglobulins"/>
    <property type="match status" value="1"/>
</dbReference>
<evidence type="ECO:0000313" key="1">
    <source>
        <dbReference type="EMBL" id="QHS59678.1"/>
    </source>
</evidence>
<name>A0A6B9ZBK3_9BACT</name>
<proteinExistence type="predicted"/>
<sequence>MLKNTLFLYLTLIVITLTSCIKEEPDCEGKDKVIVTTNSPVMVGDTLKFTVAGVSNIYKCIWTGPNEFRSASVNPEIPFASGFESGVYKVDVITEGGCIYSMETAPVEVGSAEAPCQLEDKTLRIGNALAFLPSAGDYENDYYNRYEMTASVLGLMWVRMNLGVQDGKIKPGVYITGLFDDEHIPQGRAIVEVGDGRRVWTIAEGTRVYVSGGFYNVTAILCDAQATAGDGSTTTVNLHMNTY</sequence>
<accession>A0A6B9ZBK3</accession>
<protein>
    <submittedName>
        <fullName evidence="1">Uncharacterized protein</fullName>
    </submittedName>
</protein>
<dbReference type="Proteomes" id="UP000476411">
    <property type="component" value="Chromosome"/>
</dbReference>
<dbReference type="EMBL" id="CP048113">
    <property type="protein sequence ID" value="QHS59678.1"/>
    <property type="molecule type" value="Genomic_DNA"/>
</dbReference>
<dbReference type="RefSeq" id="WP_162331373.1">
    <property type="nucleotide sequence ID" value="NZ_CP048113.1"/>
</dbReference>
<dbReference type="InterPro" id="IPR013783">
    <property type="entry name" value="Ig-like_fold"/>
</dbReference>
<dbReference type="AlphaFoldDB" id="A0A6B9ZBK3"/>
<dbReference type="KEGG" id="chih:GWR21_08750"/>
<dbReference type="PROSITE" id="PS51257">
    <property type="entry name" value="PROKAR_LIPOPROTEIN"/>
    <property type="match status" value="1"/>
</dbReference>
<gene>
    <name evidence="1" type="ORF">GWR21_08750</name>
</gene>
<evidence type="ECO:0000313" key="2">
    <source>
        <dbReference type="Proteomes" id="UP000476411"/>
    </source>
</evidence>
<keyword evidence="2" id="KW-1185">Reference proteome</keyword>
<organism evidence="1 2">
    <name type="scientific">Chitinophaga agri</name>
    <dbReference type="NCBI Taxonomy" id="2703787"/>
    <lineage>
        <taxon>Bacteria</taxon>
        <taxon>Pseudomonadati</taxon>
        <taxon>Bacteroidota</taxon>
        <taxon>Chitinophagia</taxon>
        <taxon>Chitinophagales</taxon>
        <taxon>Chitinophagaceae</taxon>
        <taxon>Chitinophaga</taxon>
    </lineage>
</organism>
<reference evidence="1 2" key="1">
    <citation type="submission" date="2020-01" db="EMBL/GenBank/DDBJ databases">
        <title>Complete genome sequence of Chitinophaga sp. H33E-04 isolated from quinoa roots.</title>
        <authorList>
            <person name="Weon H.-Y."/>
            <person name="Lee S.A."/>
        </authorList>
    </citation>
    <scope>NUCLEOTIDE SEQUENCE [LARGE SCALE GENOMIC DNA]</scope>
    <source>
        <strain evidence="1 2">H33E-04</strain>
    </source>
</reference>